<organism evidence="14 15">
    <name type="scientific">Roseospira marina</name>
    <dbReference type="NCBI Taxonomy" id="140057"/>
    <lineage>
        <taxon>Bacteria</taxon>
        <taxon>Pseudomonadati</taxon>
        <taxon>Pseudomonadota</taxon>
        <taxon>Alphaproteobacteria</taxon>
        <taxon>Rhodospirillales</taxon>
        <taxon>Rhodospirillaceae</taxon>
        <taxon>Roseospira</taxon>
    </lineage>
</organism>
<keyword evidence="3" id="KW-0813">Transport</keyword>
<feature type="transmembrane region" description="Helical" evidence="12">
    <location>
        <begin position="50"/>
        <end position="68"/>
    </location>
</feature>
<dbReference type="EMBL" id="VWPJ01000001">
    <property type="protein sequence ID" value="KAA5607381.1"/>
    <property type="molecule type" value="Genomic_DNA"/>
</dbReference>
<dbReference type="Gene3D" id="1.20.1530.20">
    <property type="match status" value="1"/>
</dbReference>
<evidence type="ECO:0000256" key="8">
    <source>
        <dbReference type="ARBA" id="ARBA00022989"/>
    </source>
</evidence>
<reference evidence="14 15" key="1">
    <citation type="submission" date="2019-09" db="EMBL/GenBank/DDBJ databases">
        <title>Genome sequence of Roseospira marina, one of the more divergent members of the non-sulfur purple photosynthetic bacterial family, the Rhodospirillaceae.</title>
        <authorList>
            <person name="Meyer T."/>
            <person name="Kyndt J."/>
        </authorList>
    </citation>
    <scope>NUCLEOTIDE SEQUENCE [LARGE SCALE GENOMIC DNA]</scope>
    <source>
        <strain evidence="14 15">DSM 15113</strain>
    </source>
</reference>
<dbReference type="InterPro" id="IPR038770">
    <property type="entry name" value="Na+/solute_symporter_sf"/>
</dbReference>
<dbReference type="PANTHER" id="PTHR46157:SF4">
    <property type="entry name" value="K(+) EFFLUX ANTIPORTER 3, CHLOROPLASTIC"/>
    <property type="match status" value="1"/>
</dbReference>
<evidence type="ECO:0000256" key="7">
    <source>
        <dbReference type="ARBA" id="ARBA00022958"/>
    </source>
</evidence>
<dbReference type="PANTHER" id="PTHR46157">
    <property type="entry name" value="K(+) EFFLUX ANTIPORTER 3, CHLOROPLASTIC"/>
    <property type="match status" value="1"/>
</dbReference>
<evidence type="ECO:0000256" key="11">
    <source>
        <dbReference type="SAM" id="MobiDB-lite"/>
    </source>
</evidence>
<evidence type="ECO:0000256" key="5">
    <source>
        <dbReference type="ARBA" id="ARBA00022538"/>
    </source>
</evidence>
<dbReference type="FunFam" id="3.40.50.720:FF:000036">
    <property type="entry name" value="Glutathione-regulated potassium-efflux system protein KefB"/>
    <property type="match status" value="1"/>
</dbReference>
<proteinExistence type="inferred from homology"/>
<feature type="region of interest" description="Disordered" evidence="11">
    <location>
        <begin position="579"/>
        <end position="631"/>
    </location>
</feature>
<evidence type="ECO:0000313" key="15">
    <source>
        <dbReference type="Proteomes" id="UP000324065"/>
    </source>
</evidence>
<dbReference type="GO" id="GO:0015297">
    <property type="term" value="F:antiporter activity"/>
    <property type="evidence" value="ECO:0007669"/>
    <property type="project" value="UniProtKB-KW"/>
</dbReference>
<dbReference type="GO" id="GO:0005886">
    <property type="term" value="C:plasma membrane"/>
    <property type="evidence" value="ECO:0007669"/>
    <property type="project" value="TreeGrafter"/>
</dbReference>
<evidence type="ECO:0000256" key="12">
    <source>
        <dbReference type="SAM" id="Phobius"/>
    </source>
</evidence>
<dbReference type="GO" id="GO:0012505">
    <property type="term" value="C:endomembrane system"/>
    <property type="evidence" value="ECO:0007669"/>
    <property type="project" value="UniProtKB-SubCell"/>
</dbReference>
<evidence type="ECO:0000259" key="13">
    <source>
        <dbReference type="PROSITE" id="PS51201"/>
    </source>
</evidence>
<accession>A0A5M6IGE9</accession>
<feature type="compositionally biased region" description="Low complexity" evidence="11">
    <location>
        <begin position="609"/>
        <end position="625"/>
    </location>
</feature>
<keyword evidence="5" id="KW-0633">Potassium transport</keyword>
<dbReference type="AlphaFoldDB" id="A0A5M6IGE9"/>
<evidence type="ECO:0000256" key="10">
    <source>
        <dbReference type="ARBA" id="ARBA00023136"/>
    </source>
</evidence>
<dbReference type="InterPro" id="IPR004771">
    <property type="entry name" value="K/H_exchanger"/>
</dbReference>
<feature type="transmembrane region" description="Helical" evidence="12">
    <location>
        <begin position="287"/>
        <end position="306"/>
    </location>
</feature>
<keyword evidence="8 12" id="KW-1133">Transmembrane helix</keyword>
<dbReference type="InterPro" id="IPR006153">
    <property type="entry name" value="Cation/H_exchanger_TM"/>
</dbReference>
<evidence type="ECO:0000256" key="6">
    <source>
        <dbReference type="ARBA" id="ARBA00022692"/>
    </source>
</evidence>
<feature type="transmembrane region" description="Helical" evidence="12">
    <location>
        <begin position="133"/>
        <end position="154"/>
    </location>
</feature>
<dbReference type="SUPFAM" id="SSF51735">
    <property type="entry name" value="NAD(P)-binding Rossmann-fold domains"/>
    <property type="match status" value="1"/>
</dbReference>
<evidence type="ECO:0000256" key="2">
    <source>
        <dbReference type="ARBA" id="ARBA00005551"/>
    </source>
</evidence>
<feature type="transmembrane region" description="Helical" evidence="12">
    <location>
        <begin position="238"/>
        <end position="267"/>
    </location>
</feature>
<comment type="caution">
    <text evidence="14">The sequence shown here is derived from an EMBL/GenBank/DDBJ whole genome shotgun (WGS) entry which is preliminary data.</text>
</comment>
<evidence type="ECO:0000313" key="14">
    <source>
        <dbReference type="EMBL" id="KAA5607381.1"/>
    </source>
</evidence>
<gene>
    <name evidence="14" type="ORF">F1188_01035</name>
</gene>
<dbReference type="Pfam" id="PF00999">
    <property type="entry name" value="Na_H_Exchanger"/>
    <property type="match status" value="1"/>
</dbReference>
<comment type="subcellular location">
    <subcellularLocation>
        <location evidence="1">Endomembrane system</location>
        <topology evidence="1">Multi-pass membrane protein</topology>
    </subcellularLocation>
</comment>
<evidence type="ECO:0000256" key="3">
    <source>
        <dbReference type="ARBA" id="ARBA00022448"/>
    </source>
</evidence>
<feature type="transmembrane region" description="Helical" evidence="12">
    <location>
        <begin position="347"/>
        <end position="366"/>
    </location>
</feature>
<keyword evidence="10 12" id="KW-0472">Membrane</keyword>
<keyword evidence="4" id="KW-0050">Antiport</keyword>
<dbReference type="Proteomes" id="UP000324065">
    <property type="component" value="Unassembled WGS sequence"/>
</dbReference>
<dbReference type="Gene3D" id="3.40.50.720">
    <property type="entry name" value="NAD(P)-binding Rossmann-like Domain"/>
    <property type="match status" value="1"/>
</dbReference>
<keyword evidence="6 12" id="KW-0812">Transmembrane</keyword>
<feature type="transmembrane region" description="Helical" evidence="12">
    <location>
        <begin position="26"/>
        <end position="43"/>
    </location>
</feature>
<keyword evidence="9" id="KW-0406">Ion transport</keyword>
<dbReference type="Pfam" id="PF02254">
    <property type="entry name" value="TrkA_N"/>
    <property type="match status" value="1"/>
</dbReference>
<feature type="transmembrane region" description="Helical" evidence="12">
    <location>
        <begin position="105"/>
        <end position="127"/>
    </location>
</feature>
<evidence type="ECO:0000256" key="4">
    <source>
        <dbReference type="ARBA" id="ARBA00022449"/>
    </source>
</evidence>
<dbReference type="GO" id="GO:1902600">
    <property type="term" value="P:proton transmembrane transport"/>
    <property type="evidence" value="ECO:0007669"/>
    <property type="project" value="InterPro"/>
</dbReference>
<feature type="transmembrane region" description="Helical" evidence="12">
    <location>
        <begin position="378"/>
        <end position="401"/>
    </location>
</feature>
<dbReference type="InterPro" id="IPR036291">
    <property type="entry name" value="NAD(P)-bd_dom_sf"/>
</dbReference>
<dbReference type="PROSITE" id="PS51201">
    <property type="entry name" value="RCK_N"/>
    <property type="match status" value="1"/>
</dbReference>
<dbReference type="InterPro" id="IPR003148">
    <property type="entry name" value="RCK_N"/>
</dbReference>
<keyword evidence="15" id="KW-1185">Reference proteome</keyword>
<name>A0A5M6IGE9_9PROT</name>
<sequence>MAHDRVRSPVVSDPHPESGPLTHEPLNILALLAGGVIGVTLFQRLGLGSVLGYLVAGLVIGPWGLGMFTEGEDLLHFAELGVVFLLFLIGIELKPARLWLMRKDVFGLGSAQLGLTGLALAGLAWLFGLAPGAAVIVGFGLALSSTAIGLQLLADRGEFGRRHGRAAFGILLFQDLAVVPLLVLVSLLAPGKGSETWQESMGHVALALGAIAAVIAAGHLLLGTLYRAVAGAHNQEVFAALSVLIVLGVASLMETVGLSMAMGAFLAGLMMADSEFRHQIMADIEPFRGFLLGLFFMAVGMSIDVGAAVDNGLLVAGLVAGLLVLKGLILFGLGWGLNVGRDNGMRLAVLLCQGGEFGFVLFTLATQTALIDTKTSQLLILVISLTMALTPVMVKLLPFLLPRTPERALAALGPRANDAAPGTGGHVIIAGYGRVGQTIVRMLEAAGVSYRALDLHAQRVAQAREAGQDVFYGDASRAEVLRAAGLDGSRAVIITLDQPEAAERATAAVRRLHPEIPVFARARDPSHVAELVRHGVTGSVAEALESSLQLGAMFLRDTGDHAPDAVQSLVESLRDECTATGRSIPPRAPIRPKSPTDKPAEGGTGAEPRSTAPRTDRAAAATQRRYPAPQR</sequence>
<feature type="transmembrane region" description="Helical" evidence="12">
    <location>
        <begin position="313"/>
        <end position="335"/>
    </location>
</feature>
<feature type="transmembrane region" description="Helical" evidence="12">
    <location>
        <begin position="166"/>
        <end position="189"/>
    </location>
</feature>
<dbReference type="OrthoDB" id="9781411at2"/>
<dbReference type="GO" id="GO:0008324">
    <property type="term" value="F:monoatomic cation transmembrane transporter activity"/>
    <property type="evidence" value="ECO:0007669"/>
    <property type="project" value="InterPro"/>
</dbReference>
<evidence type="ECO:0000256" key="9">
    <source>
        <dbReference type="ARBA" id="ARBA00023065"/>
    </source>
</evidence>
<feature type="transmembrane region" description="Helical" evidence="12">
    <location>
        <begin position="74"/>
        <end position="93"/>
    </location>
</feature>
<feature type="transmembrane region" description="Helical" evidence="12">
    <location>
        <begin position="201"/>
        <end position="226"/>
    </location>
</feature>
<evidence type="ECO:0000256" key="1">
    <source>
        <dbReference type="ARBA" id="ARBA00004127"/>
    </source>
</evidence>
<keyword evidence="7" id="KW-0630">Potassium</keyword>
<feature type="domain" description="RCK N-terminal" evidence="13">
    <location>
        <begin position="424"/>
        <end position="544"/>
    </location>
</feature>
<comment type="similarity">
    <text evidence="2">Belongs to the monovalent cation:proton antiporter 2 (CPA2) transporter (TC 2.A.37) family.</text>
</comment>
<dbReference type="NCBIfam" id="TIGR00932">
    <property type="entry name" value="2a37"/>
    <property type="match status" value="1"/>
</dbReference>
<dbReference type="GO" id="GO:0006813">
    <property type="term" value="P:potassium ion transport"/>
    <property type="evidence" value="ECO:0007669"/>
    <property type="project" value="UniProtKB-KW"/>
</dbReference>
<protein>
    <recommendedName>
        <fullName evidence="13">RCK N-terminal domain-containing protein</fullName>
    </recommendedName>
</protein>